<name>A0ACA8AWZ0_9BURK</name>
<organism evidence="1 2">
    <name type="scientific">Paraburkholderia sprentiae WSM5005</name>
    <dbReference type="NCBI Taxonomy" id="754502"/>
    <lineage>
        <taxon>Bacteria</taxon>
        <taxon>Pseudomonadati</taxon>
        <taxon>Pseudomonadota</taxon>
        <taxon>Betaproteobacteria</taxon>
        <taxon>Burkholderiales</taxon>
        <taxon>Burkholderiaceae</taxon>
        <taxon>Paraburkholderia</taxon>
    </lineage>
</organism>
<keyword evidence="2" id="KW-1185">Reference proteome</keyword>
<geneLocation type="plasmid" evidence="1 2">
    <name>pl3WSM5005</name>
</geneLocation>
<evidence type="ECO:0000313" key="1">
    <source>
        <dbReference type="EMBL" id="APA90238.2"/>
    </source>
</evidence>
<protein>
    <submittedName>
        <fullName evidence="1">Uncharacterized protein</fullName>
    </submittedName>
</protein>
<keyword evidence="1" id="KW-0614">Plasmid</keyword>
<evidence type="ECO:0000313" key="2">
    <source>
        <dbReference type="Proteomes" id="UP000179860"/>
    </source>
</evidence>
<reference evidence="1" key="2">
    <citation type="submission" date="2021-06" db="EMBL/GenBank/DDBJ databases">
        <authorList>
            <person name="Rogers T.H."/>
            <person name="Ramsay J.P."/>
            <person name="Wang P."/>
            <person name="Terpolilli J."/>
        </authorList>
    </citation>
    <scope>NUCLEOTIDE SEQUENCE</scope>
    <source>
        <strain evidence="1">WSM5005</strain>
        <plasmid evidence="1">pl3WSM5005</plasmid>
    </source>
</reference>
<proteinExistence type="predicted"/>
<dbReference type="Proteomes" id="UP000179860">
    <property type="component" value="Plasmid pl3WSM5005"/>
</dbReference>
<gene>
    <name evidence="1" type="ORF">BJG93_34560</name>
</gene>
<reference evidence="1" key="1">
    <citation type="submission" date="2016-09" db="EMBL/GenBank/DDBJ databases">
        <title>The Complete Genome of Burkholderia sprentiae wsm5005.</title>
        <authorList>
            <person name="De Meyer S."/>
            <person name="Wang P."/>
            <person name="Terpolilli J."/>
        </authorList>
    </citation>
    <scope>NUCLEOTIDE SEQUENCE</scope>
    <source>
        <strain evidence="1">WSM5005</strain>
        <plasmid evidence="1">pl3WSM5005</plasmid>
    </source>
</reference>
<sequence length="392" mass="42635">METIKGQARLLAGPLVGAFVGVMAWNGVVLALCALPLFVLSWRWAPSRRWAFFTAAAYYLAAGRGLLLGAGVFFGASDALPAWVYGAAVWIVPNILLAGVWAALWGKSHRPLRLLAILFVISVPPIGVIGWANPVTAAGALFPGTGWFGLVLCIATLAYLAHARCPAISLAGVALVAVLCNAVYHDRSNPQWLALETNLGASHGSDDDYDRLHALLDMVDQSSSDHPNVKVFVLPELVGGDWSMNALWWERTGSALRARGQTVLIGALRPLDRNSHYLNALFSVGADGNRVFVDRVPVPYSMWKPWTSGGADAFWLASGVHDFAGTRITTLICYEQLLVWPVLRSFLEAPKIIVGAANDWWARDTSISRIQREATKAWGRLFGVPVVWVRNE</sequence>
<accession>A0ACA8AWZ0</accession>
<dbReference type="EMBL" id="CP017564">
    <property type="protein sequence ID" value="APA90238.2"/>
    <property type="molecule type" value="Genomic_DNA"/>
</dbReference>